<protein>
    <recommendedName>
        <fullName evidence="4">DUF3784 domain-containing protein</fullName>
    </recommendedName>
</protein>
<sequence>MISEEGYVYGTSVLILIVAVAVFLFINVSACNDSHKKLLKEGEYSEKSRKGDRVIGAVASVVWPLTTIVFFIWGLAFNGWGISWIVFPVVGVLFGIFCSAYKSLKGIEE</sequence>
<name>A0AAW9I8D7_CLOPF</name>
<dbReference type="AlphaFoldDB" id="A0AAW9I8D7"/>
<evidence type="ECO:0000256" key="1">
    <source>
        <dbReference type="SAM" id="Phobius"/>
    </source>
</evidence>
<proteinExistence type="predicted"/>
<keyword evidence="1" id="KW-1133">Transmembrane helix</keyword>
<feature type="transmembrane region" description="Helical" evidence="1">
    <location>
        <begin position="54"/>
        <end position="76"/>
    </location>
</feature>
<evidence type="ECO:0008006" key="4">
    <source>
        <dbReference type="Google" id="ProtNLM"/>
    </source>
</evidence>
<dbReference type="Proteomes" id="UP001291306">
    <property type="component" value="Unassembled WGS sequence"/>
</dbReference>
<feature type="transmembrane region" description="Helical" evidence="1">
    <location>
        <begin position="6"/>
        <end position="30"/>
    </location>
</feature>
<dbReference type="EMBL" id="WNVC01000596">
    <property type="protein sequence ID" value="MDZ5000710.1"/>
    <property type="molecule type" value="Genomic_DNA"/>
</dbReference>
<reference evidence="2" key="1">
    <citation type="submission" date="2019-11" db="EMBL/GenBank/DDBJ databases">
        <title>Characterization of Clostridium perfringens isolates from swine manure treated agricultural soils.</title>
        <authorList>
            <person name="Wushke S.T."/>
        </authorList>
    </citation>
    <scope>NUCLEOTIDE SEQUENCE</scope>
    <source>
        <strain evidence="2">X26</strain>
    </source>
</reference>
<gene>
    <name evidence="2" type="ORF">GNF79_16915</name>
</gene>
<accession>A0AAW9I8D7</accession>
<keyword evidence="1" id="KW-0812">Transmembrane</keyword>
<evidence type="ECO:0000313" key="2">
    <source>
        <dbReference type="EMBL" id="MDZ5000710.1"/>
    </source>
</evidence>
<feature type="transmembrane region" description="Helical" evidence="1">
    <location>
        <begin position="82"/>
        <end position="101"/>
    </location>
</feature>
<keyword evidence="1" id="KW-0472">Membrane</keyword>
<organism evidence="2 3">
    <name type="scientific">Clostridium perfringens</name>
    <dbReference type="NCBI Taxonomy" id="1502"/>
    <lineage>
        <taxon>Bacteria</taxon>
        <taxon>Bacillati</taxon>
        <taxon>Bacillota</taxon>
        <taxon>Clostridia</taxon>
        <taxon>Eubacteriales</taxon>
        <taxon>Clostridiaceae</taxon>
        <taxon>Clostridium</taxon>
    </lineage>
</organism>
<evidence type="ECO:0000313" key="3">
    <source>
        <dbReference type="Proteomes" id="UP001291306"/>
    </source>
</evidence>
<comment type="caution">
    <text evidence="2">The sequence shown here is derived from an EMBL/GenBank/DDBJ whole genome shotgun (WGS) entry which is preliminary data.</text>
</comment>